<feature type="coiled-coil region" evidence="1">
    <location>
        <begin position="223"/>
        <end position="297"/>
    </location>
</feature>
<proteinExistence type="predicted"/>
<accession>A0A1B1YND5</accession>
<dbReference type="InterPro" id="IPR038729">
    <property type="entry name" value="Rad50/SbcC_AAA"/>
</dbReference>
<dbReference type="Pfam" id="PF13476">
    <property type="entry name" value="AAA_23"/>
    <property type="match status" value="1"/>
</dbReference>
<keyword evidence="2" id="KW-1133">Transmembrane helix</keyword>
<reference evidence="4 5" key="1">
    <citation type="submission" date="2016-02" db="EMBL/GenBank/DDBJ databases">
        <title>Comparison of Clostridium stercorarium subspecies using comparative genomics and transcriptomics.</title>
        <authorList>
            <person name="Schellenberg J."/>
            <person name="Thallinger G."/>
            <person name="Levin D.B."/>
            <person name="Zhang X."/>
            <person name="Alvare G."/>
            <person name="Fristensky B."/>
            <person name="Sparling R."/>
        </authorList>
    </citation>
    <scope>NUCLEOTIDE SEQUENCE [LARGE SCALE GENOMIC DNA]</scope>
    <source>
        <strain evidence="4 5">DSM 9219</strain>
    </source>
</reference>
<dbReference type="PROSITE" id="PS51257">
    <property type="entry name" value="PROKAR_LIPOPROTEIN"/>
    <property type="match status" value="1"/>
</dbReference>
<feature type="coiled-coil region" evidence="1">
    <location>
        <begin position="553"/>
        <end position="645"/>
    </location>
</feature>
<gene>
    <name evidence="4" type="ORF">CSTERLE_12320</name>
</gene>
<dbReference type="AlphaFoldDB" id="A0A1B1YND5"/>
<evidence type="ECO:0000313" key="5">
    <source>
        <dbReference type="Proteomes" id="UP000092931"/>
    </source>
</evidence>
<dbReference type="GO" id="GO:0016887">
    <property type="term" value="F:ATP hydrolysis activity"/>
    <property type="evidence" value="ECO:0007669"/>
    <property type="project" value="InterPro"/>
</dbReference>
<evidence type="ECO:0000259" key="3">
    <source>
        <dbReference type="Pfam" id="PF13476"/>
    </source>
</evidence>
<protein>
    <submittedName>
        <fullName evidence="4">Chromosome segregation protein SMC</fullName>
    </submittedName>
</protein>
<keyword evidence="2" id="KW-0472">Membrane</keyword>
<evidence type="ECO:0000313" key="4">
    <source>
        <dbReference type="EMBL" id="ANX02301.1"/>
    </source>
</evidence>
<feature type="domain" description="Rad50/SbcC-type AAA" evidence="3">
    <location>
        <begin position="5"/>
        <end position="290"/>
    </location>
</feature>
<feature type="coiled-coil region" evidence="1">
    <location>
        <begin position="488"/>
        <end position="515"/>
    </location>
</feature>
<evidence type="ECO:0000256" key="2">
    <source>
        <dbReference type="SAM" id="Phobius"/>
    </source>
</evidence>
<organism evidence="4 5">
    <name type="scientific">Thermoclostridium stercorarium subsp. leptospartum DSM 9219</name>
    <dbReference type="NCBI Taxonomy" id="1346611"/>
    <lineage>
        <taxon>Bacteria</taxon>
        <taxon>Bacillati</taxon>
        <taxon>Bacillota</taxon>
        <taxon>Clostridia</taxon>
        <taxon>Eubacteriales</taxon>
        <taxon>Oscillospiraceae</taxon>
        <taxon>Thermoclostridium</taxon>
    </lineage>
</organism>
<dbReference type="PANTHER" id="PTHR41259:SF1">
    <property type="entry name" value="DOUBLE-STRAND BREAK REPAIR RAD50 ATPASE, PUTATIVE-RELATED"/>
    <property type="match status" value="1"/>
</dbReference>
<dbReference type="EMBL" id="CP014673">
    <property type="protein sequence ID" value="ANX02301.1"/>
    <property type="molecule type" value="Genomic_DNA"/>
</dbReference>
<dbReference type="Proteomes" id="UP000092931">
    <property type="component" value="Chromosome"/>
</dbReference>
<sequence>MKIRKINISGFGKFENRIFTLNPGMNIFYGCNESGKSTLQSFIKGMFYGLKGGKRTKDGILPPVKQYKPWTAKAYGGSLEYELDDGSSYTIVRNFDKNTVTVYDKYSNNITGNFPAGREEGVKFAEQHMGLSESCFERTVFIGQMQSTINSEGKKIIAERLTNIKHTGDEEVSFRKAIETLKEAQMTYVGSERTTTRPLNIINSRLQEAIEEEQEYIRLHESCMDMFLELERLRKREAELRNRLDELSLLRKKLDKKIETEKLENIYGTLGKCLERINVIENEIAGKKQELDETLVRLKEFEVFKDYSRKDYEEMVSDYTNYVLLRRDLENCEAEWRENEDRIKEIRNEIERYGIFSEDALPKMDEAIQNVLLFERESVNPEKDEMHPSALKKYVSFAALTAGIIILLLSFLIKPYSPIATAAGLLISAAAGALMIIAAKQVNVSNGEYSPESIGKKKYMENSKLLNSWMEQVNVKNIHDFIRLKNMIEAKIAKLHELSEKRQKITERKNDILSRSEEFETRIQTRLSQTGLVKDENFTEEDIRKWREGFEICGTLTQTVKDLETVLNSLNQERESICREVQVISGTRIGVIADLEEEIKNISARLENAKAELGDWVPLPDNLTRDDLELKIKLLGDELAQVSLQINTLSTRLENIPDGEMIQMAHEKVRLLTWERDRKLFLGKALEIAMEVLTEASVDIQRNYSPYLNESMGEILDKITGGRYKEVMADDSLKLNIQPPGVAEKVVPEQLSSGTADQVYFALRLATVRLMEKDGETLPLFLDDPFVQYDEERTKNAFKLLCEESGRRQIILFTCRKRELELAREVFGDKGINIVNL</sequence>
<dbReference type="InterPro" id="IPR027417">
    <property type="entry name" value="P-loop_NTPase"/>
</dbReference>
<name>A0A1B1YND5_THEST</name>
<dbReference type="RefSeq" id="WP_065821092.1">
    <property type="nucleotide sequence ID" value="NZ_CP014673.1"/>
</dbReference>
<keyword evidence="2" id="KW-0812">Transmembrane</keyword>
<keyword evidence="1" id="KW-0175">Coiled coil</keyword>
<dbReference type="SUPFAM" id="SSF52540">
    <property type="entry name" value="P-loop containing nucleoside triphosphate hydrolases"/>
    <property type="match status" value="1"/>
</dbReference>
<evidence type="ECO:0000256" key="1">
    <source>
        <dbReference type="SAM" id="Coils"/>
    </source>
</evidence>
<dbReference type="Gene3D" id="3.40.50.300">
    <property type="entry name" value="P-loop containing nucleotide triphosphate hydrolases"/>
    <property type="match status" value="2"/>
</dbReference>
<dbReference type="PANTHER" id="PTHR41259">
    <property type="entry name" value="DOUBLE-STRAND BREAK REPAIR RAD50 ATPASE, PUTATIVE-RELATED"/>
    <property type="match status" value="1"/>
</dbReference>
<dbReference type="GO" id="GO:0006302">
    <property type="term" value="P:double-strand break repair"/>
    <property type="evidence" value="ECO:0007669"/>
    <property type="project" value="InterPro"/>
</dbReference>
<feature type="transmembrane region" description="Helical" evidence="2">
    <location>
        <begin position="419"/>
        <end position="439"/>
    </location>
</feature>
<feature type="transmembrane region" description="Helical" evidence="2">
    <location>
        <begin position="394"/>
        <end position="413"/>
    </location>
</feature>